<protein>
    <recommendedName>
        <fullName evidence="3">Inosine/uridine-preferring nucleoside hydrolase domain-containing protein</fullName>
    </recommendedName>
</protein>
<dbReference type="Pfam" id="PF01156">
    <property type="entry name" value="IU_nuc_hydro"/>
    <property type="match status" value="2"/>
</dbReference>
<gene>
    <name evidence="4" type="ORF">ATANTOWER_004007</name>
</gene>
<dbReference type="InterPro" id="IPR052775">
    <property type="entry name" value="IUN_hydrolase"/>
</dbReference>
<evidence type="ECO:0000313" key="4">
    <source>
        <dbReference type="EMBL" id="MED6231692.1"/>
    </source>
</evidence>
<feature type="compositionally biased region" description="Basic and acidic residues" evidence="2">
    <location>
        <begin position="16"/>
        <end position="25"/>
    </location>
</feature>
<dbReference type="SUPFAM" id="SSF53590">
    <property type="entry name" value="Nucleoside hydrolase"/>
    <property type="match status" value="2"/>
</dbReference>
<evidence type="ECO:0000256" key="1">
    <source>
        <dbReference type="ARBA" id="ARBA00009176"/>
    </source>
</evidence>
<reference evidence="4 5" key="1">
    <citation type="submission" date="2021-07" db="EMBL/GenBank/DDBJ databases">
        <authorList>
            <person name="Palmer J.M."/>
        </authorList>
    </citation>
    <scope>NUCLEOTIDE SEQUENCE [LARGE SCALE GENOMIC DNA]</scope>
    <source>
        <strain evidence="4 5">AT_MEX2019</strain>
        <tissue evidence="4">Muscle</tissue>
    </source>
</reference>
<sequence length="729" mass="79412">MQVTGRRLAGNSNEVEEARPGKGTDDGVLTQQLGQTHSRLMSSLRKKRRGMLQMKAEQSSKEKQPQGLQNSQEEGVKMNKKLLVDVDCGVDDAQAIMLALGDPSVQILGITCVHGNTTVENVCKNVLRVLQACRKLEIPVFKGADKPILGTSISVGNFHGQDGLGDAPDASAPGLDLLQRENAVSALIRIVDENPGEVSLVAMGPLTNLALAVRMDPSLPGKLKGLYIMGGNTESRGNASVCAEFNFAADPEAAFVVLNDYQCPTHLSCWEFTCYSQLPWEFCDAWLGQDSDKARFMTKIFHHSMEEAKNESLQDVCLGCTGFISCDSYAMAAAVDESFITETDRYPVSVELTGTHTRGMMIVDTSGFLKKTHKASIMKKLKGCFQPTVLGCILSGTTFVLLSLQHLAGFRMMKKLLVDVDCGVDDAQAIMLALATPKVELLGITCVHGNTAVENVCKNTLRVLQACNKLEIPVFKGADRPILGNRLNAGTFHGKDGLGDAPDPNMPGLDQLQKESAVSAIIRIVNENPGEVSLVATAPLTNLALAVRMDPSLPGKLKGLYIMGGNTESRGNTSVCGEFNFTADPEAAYIVLNDYQCPTYLACWEFTCYNKLPWEFCDAWLEQKTHKARFMAKIFRHSIEASKTERFEREFIAGSGLISCDSYAMAAAVDDSFVIESDQFPVSVELVGTHTRGMMIVDTLGLLNKTHKAFIIKKVDMAKFKKMMMAALK</sequence>
<feature type="domain" description="Inosine/uridine-preferring nucleoside hydrolase" evidence="3">
    <location>
        <begin position="83"/>
        <end position="381"/>
    </location>
</feature>
<dbReference type="Proteomes" id="UP001345963">
    <property type="component" value="Unassembled WGS sequence"/>
</dbReference>
<dbReference type="InterPro" id="IPR001910">
    <property type="entry name" value="Inosine/uridine_hydrolase_dom"/>
</dbReference>
<comment type="caution">
    <text evidence="4">The sequence shown here is derived from an EMBL/GenBank/DDBJ whole genome shotgun (WGS) entry which is preliminary data.</text>
</comment>
<name>A0ABU7A0U9_9TELE</name>
<dbReference type="CDD" id="cd02649">
    <property type="entry name" value="nuc_hydro_CeIAG"/>
    <property type="match status" value="2"/>
</dbReference>
<evidence type="ECO:0000256" key="2">
    <source>
        <dbReference type="SAM" id="MobiDB-lite"/>
    </source>
</evidence>
<evidence type="ECO:0000259" key="3">
    <source>
        <dbReference type="Pfam" id="PF01156"/>
    </source>
</evidence>
<dbReference type="EMBL" id="JAHUTI010000144">
    <property type="protein sequence ID" value="MED6231692.1"/>
    <property type="molecule type" value="Genomic_DNA"/>
</dbReference>
<dbReference type="Gene3D" id="3.90.245.10">
    <property type="entry name" value="Ribonucleoside hydrolase-like"/>
    <property type="match status" value="2"/>
</dbReference>
<accession>A0ABU7A0U9</accession>
<proteinExistence type="inferred from homology"/>
<feature type="domain" description="Inosine/uridine-preferring nucleoside hydrolase" evidence="3">
    <location>
        <begin position="417"/>
        <end position="722"/>
    </location>
</feature>
<dbReference type="PANTHER" id="PTHR46190">
    <property type="entry name" value="SI:CH211-201H21.5-RELATED"/>
    <property type="match status" value="1"/>
</dbReference>
<evidence type="ECO:0000313" key="5">
    <source>
        <dbReference type="Proteomes" id="UP001345963"/>
    </source>
</evidence>
<dbReference type="PANTHER" id="PTHR46190:SF1">
    <property type="entry name" value="SI:CH211-201H21.5"/>
    <property type="match status" value="1"/>
</dbReference>
<dbReference type="InterPro" id="IPR036452">
    <property type="entry name" value="Ribo_hydro-like"/>
</dbReference>
<feature type="region of interest" description="Disordered" evidence="2">
    <location>
        <begin position="1"/>
        <end position="73"/>
    </location>
</feature>
<organism evidence="4 5">
    <name type="scientific">Ataeniobius toweri</name>
    <dbReference type="NCBI Taxonomy" id="208326"/>
    <lineage>
        <taxon>Eukaryota</taxon>
        <taxon>Metazoa</taxon>
        <taxon>Chordata</taxon>
        <taxon>Craniata</taxon>
        <taxon>Vertebrata</taxon>
        <taxon>Euteleostomi</taxon>
        <taxon>Actinopterygii</taxon>
        <taxon>Neopterygii</taxon>
        <taxon>Teleostei</taxon>
        <taxon>Neoteleostei</taxon>
        <taxon>Acanthomorphata</taxon>
        <taxon>Ovalentaria</taxon>
        <taxon>Atherinomorphae</taxon>
        <taxon>Cyprinodontiformes</taxon>
        <taxon>Goodeidae</taxon>
        <taxon>Ataeniobius</taxon>
    </lineage>
</organism>
<keyword evidence="5" id="KW-1185">Reference proteome</keyword>
<comment type="similarity">
    <text evidence="1">Belongs to the IUNH family.</text>
</comment>